<evidence type="ECO:0000313" key="2">
    <source>
        <dbReference type="Proteomes" id="UP000001312"/>
    </source>
</evidence>
<dbReference type="EMBL" id="CH476624">
    <property type="protein sequence ID" value="EDO01439.1"/>
    <property type="molecule type" value="Genomic_DNA"/>
</dbReference>
<gene>
    <name evidence="1" type="ORF">SS1G_03914</name>
</gene>
<organism evidence="1 2">
    <name type="scientific">Sclerotinia sclerotiorum (strain ATCC 18683 / 1980 / Ss-1)</name>
    <name type="common">White mold</name>
    <name type="synonym">Whetzelinia sclerotiorum</name>
    <dbReference type="NCBI Taxonomy" id="665079"/>
    <lineage>
        <taxon>Eukaryota</taxon>
        <taxon>Fungi</taxon>
        <taxon>Dikarya</taxon>
        <taxon>Ascomycota</taxon>
        <taxon>Pezizomycotina</taxon>
        <taxon>Leotiomycetes</taxon>
        <taxon>Helotiales</taxon>
        <taxon>Sclerotiniaceae</taxon>
        <taxon>Sclerotinia</taxon>
    </lineage>
</organism>
<sequence length="72" mass="8218">MMVNRASGETKACFESDGLVAPFQIYLDTLHMPCCVTIRNIRRLTEADSDARTFPVKEERNQGNMLICSHRE</sequence>
<name>A7EF23_SCLS1</name>
<dbReference type="Proteomes" id="UP000001312">
    <property type="component" value="Unassembled WGS sequence"/>
</dbReference>
<evidence type="ECO:0000313" key="1">
    <source>
        <dbReference type="EMBL" id="EDO01439.1"/>
    </source>
</evidence>
<dbReference type="InParanoid" id="A7EF23"/>
<dbReference type="AlphaFoldDB" id="A7EF23"/>
<dbReference type="HOGENOM" id="CLU_2723716_0_0_1"/>
<keyword evidence="2" id="KW-1185">Reference proteome</keyword>
<dbReference type="RefSeq" id="XP_001595824.1">
    <property type="nucleotide sequence ID" value="XM_001595774.1"/>
</dbReference>
<accession>A7EF23</accession>
<proteinExistence type="predicted"/>
<reference evidence="2" key="1">
    <citation type="journal article" date="2011" name="PLoS Genet.">
        <title>Genomic analysis of the necrotrophic fungal pathogens Sclerotinia sclerotiorum and Botrytis cinerea.</title>
        <authorList>
            <person name="Amselem J."/>
            <person name="Cuomo C.A."/>
            <person name="van Kan J.A."/>
            <person name="Viaud M."/>
            <person name="Benito E.P."/>
            <person name="Couloux A."/>
            <person name="Coutinho P.M."/>
            <person name="de Vries R.P."/>
            <person name="Dyer P.S."/>
            <person name="Fillinger S."/>
            <person name="Fournier E."/>
            <person name="Gout L."/>
            <person name="Hahn M."/>
            <person name="Kohn L."/>
            <person name="Lapalu N."/>
            <person name="Plummer K.M."/>
            <person name="Pradier J.M."/>
            <person name="Quevillon E."/>
            <person name="Sharon A."/>
            <person name="Simon A."/>
            <person name="ten Have A."/>
            <person name="Tudzynski B."/>
            <person name="Tudzynski P."/>
            <person name="Wincker P."/>
            <person name="Andrew M."/>
            <person name="Anthouard V."/>
            <person name="Beever R.E."/>
            <person name="Beffa R."/>
            <person name="Benoit I."/>
            <person name="Bouzid O."/>
            <person name="Brault B."/>
            <person name="Chen Z."/>
            <person name="Choquer M."/>
            <person name="Collemare J."/>
            <person name="Cotton P."/>
            <person name="Danchin E.G."/>
            <person name="Da Silva C."/>
            <person name="Gautier A."/>
            <person name="Giraud C."/>
            <person name="Giraud T."/>
            <person name="Gonzalez C."/>
            <person name="Grossetete S."/>
            <person name="Guldener U."/>
            <person name="Henrissat B."/>
            <person name="Howlett B.J."/>
            <person name="Kodira C."/>
            <person name="Kretschmer M."/>
            <person name="Lappartient A."/>
            <person name="Leroch M."/>
            <person name="Levis C."/>
            <person name="Mauceli E."/>
            <person name="Neuveglise C."/>
            <person name="Oeser B."/>
            <person name="Pearson M."/>
            <person name="Poulain J."/>
            <person name="Poussereau N."/>
            <person name="Quesneville H."/>
            <person name="Rascle C."/>
            <person name="Schumacher J."/>
            <person name="Segurens B."/>
            <person name="Sexton A."/>
            <person name="Silva E."/>
            <person name="Sirven C."/>
            <person name="Soanes D.M."/>
            <person name="Talbot N.J."/>
            <person name="Templeton M."/>
            <person name="Yandava C."/>
            <person name="Yarden O."/>
            <person name="Zeng Q."/>
            <person name="Rollins J.A."/>
            <person name="Lebrun M.H."/>
            <person name="Dickman M."/>
        </authorList>
    </citation>
    <scope>NUCLEOTIDE SEQUENCE [LARGE SCALE GENOMIC DNA]</scope>
    <source>
        <strain evidence="2">ATCC 18683 / 1980 / Ss-1</strain>
    </source>
</reference>
<dbReference type="KEGG" id="ssl:SS1G_03914"/>
<protein>
    <submittedName>
        <fullName evidence="1">Uncharacterized protein</fullName>
    </submittedName>
</protein>
<dbReference type="GeneID" id="5491613"/>